<gene>
    <name evidence="1" type="ORF">AAA799E16_00427</name>
</gene>
<sequence length="184" mass="20174">MNPKIFVGIAVAALAAVLGGILIMGPSIDIESPRPTSDGSDIPQVRPIQIELEEIVVSKISERSATIDVAFEITNPNDRSMIVTTMDYQLYETGYSHSEQLGGGQIGHRAEGMVEFGSNYYTLLGGNSIILRDEIVLKNTGNTPELWSNFESNTNTWKVSGVVFYNLSSMTSGQENELMFEFTQ</sequence>
<evidence type="ECO:0000313" key="1">
    <source>
        <dbReference type="EMBL" id="KER06710.1"/>
    </source>
</evidence>
<name>A0A081S707_9ARCH</name>
<dbReference type="EMBL" id="JNVL01000005">
    <property type="protein sequence ID" value="KER06710.1"/>
    <property type="molecule type" value="Genomic_DNA"/>
</dbReference>
<accession>A0A081S707</accession>
<evidence type="ECO:0008006" key="3">
    <source>
        <dbReference type="Google" id="ProtNLM"/>
    </source>
</evidence>
<dbReference type="Gene3D" id="2.60.40.1820">
    <property type="match status" value="1"/>
</dbReference>
<protein>
    <recommendedName>
        <fullName evidence="3">Water stress and hypersensitive response domain-containing protein</fullName>
    </recommendedName>
</protein>
<proteinExistence type="predicted"/>
<dbReference type="AlphaFoldDB" id="A0A081S707"/>
<dbReference type="PATRIC" id="fig|1502292.3.peg.367"/>
<reference evidence="1 2" key="1">
    <citation type="submission" date="2014-06" db="EMBL/GenBank/DDBJ databases">
        <authorList>
            <person name="Ngugi D.K."/>
            <person name="Blom J."/>
            <person name="Alam I."/>
            <person name="Rashid M."/>
            <person name="Ba Alawi W."/>
            <person name="Zhang G."/>
            <person name="Hikmawan T."/>
            <person name="Guan Y."/>
            <person name="Antunes A."/>
            <person name="Siam R."/>
            <person name="Eldorry H."/>
            <person name="Bajic V."/>
            <person name="Stingl U."/>
        </authorList>
    </citation>
    <scope>NUCLEOTIDE SEQUENCE [LARGE SCALE GENOMIC DNA]</scope>
    <source>
        <strain evidence="1">SCGC AAA799-E16</strain>
    </source>
</reference>
<comment type="caution">
    <text evidence="1">The sequence shown here is derived from an EMBL/GenBank/DDBJ whole genome shotgun (WGS) entry which is preliminary data.</text>
</comment>
<organism evidence="1 2">
    <name type="scientific">Marine Group I thaumarchaeote SCGC AAA799-E16</name>
    <dbReference type="NCBI Taxonomy" id="1502292"/>
    <lineage>
        <taxon>Archaea</taxon>
        <taxon>Nitrososphaerota</taxon>
        <taxon>Marine Group I</taxon>
    </lineage>
</organism>
<dbReference type="Proteomes" id="UP000028027">
    <property type="component" value="Unassembled WGS sequence"/>
</dbReference>
<keyword evidence="2" id="KW-1185">Reference proteome</keyword>
<dbReference type="SUPFAM" id="SSF117070">
    <property type="entry name" value="LEA14-like"/>
    <property type="match status" value="1"/>
</dbReference>
<evidence type="ECO:0000313" key="2">
    <source>
        <dbReference type="Proteomes" id="UP000028027"/>
    </source>
</evidence>